<evidence type="ECO:0000313" key="2">
    <source>
        <dbReference type="Proteomes" id="UP000632766"/>
    </source>
</evidence>
<dbReference type="AlphaFoldDB" id="A0A8J7HRN6"/>
<proteinExistence type="predicted"/>
<evidence type="ECO:0000313" key="1">
    <source>
        <dbReference type="EMBL" id="MBH8561174.1"/>
    </source>
</evidence>
<organism evidence="1 2">
    <name type="scientific">Amazonocrinis nigriterrae CENA67</name>
    <dbReference type="NCBI Taxonomy" id="2794033"/>
    <lineage>
        <taxon>Bacteria</taxon>
        <taxon>Bacillati</taxon>
        <taxon>Cyanobacteriota</taxon>
        <taxon>Cyanophyceae</taxon>
        <taxon>Nostocales</taxon>
        <taxon>Nostocaceae</taxon>
        <taxon>Amazonocrinis</taxon>
        <taxon>Amazonocrinis nigriterrae</taxon>
    </lineage>
</organism>
<sequence length="173" mass="18955">MIQPNSLELAKQGDTEAIAFLMNRHLQSKGITATVTLKDACLEVMLESLQTPNRQALVTFVHKGITGLGAASIQKVKVYWQQTGKVFPAWSEEFNVGTAESELEVIDNEDDSNTPHFFTVSITLSGDSTSGLTAENFESIADKMTKDIFAYFSDICIQKVSVTNGSSVITKER</sequence>
<accession>A0A8J7HRN6</accession>
<gene>
    <name evidence="1" type="ORF">I8748_03100</name>
</gene>
<dbReference type="EMBL" id="JAECZC010000003">
    <property type="protein sequence ID" value="MBH8561174.1"/>
    <property type="molecule type" value="Genomic_DNA"/>
</dbReference>
<reference evidence="1 2" key="1">
    <citation type="journal article" date="2021" name="Int. J. Syst. Evol. Microbiol.">
        <title>Amazonocrinis nigriterrae gen. nov., sp. nov., Atlanticothrix silvestris gen. nov., sp. nov. and Dendronalium phyllosphericum gen. nov., sp. nov., nostocacean cyanobacteria from Brazilian environments.</title>
        <authorList>
            <person name="Alvarenga D.O."/>
            <person name="Andreote A.P.D."/>
            <person name="Branco L.H.Z."/>
            <person name="Delbaje E."/>
            <person name="Cruz R.B."/>
            <person name="Varani A.M."/>
            <person name="Fiore M.F."/>
        </authorList>
    </citation>
    <scope>NUCLEOTIDE SEQUENCE [LARGE SCALE GENOMIC DNA]</scope>
    <source>
        <strain evidence="1 2">CENA67</strain>
    </source>
</reference>
<dbReference type="Proteomes" id="UP000632766">
    <property type="component" value="Unassembled WGS sequence"/>
</dbReference>
<protein>
    <submittedName>
        <fullName evidence="1">Uncharacterized protein</fullName>
    </submittedName>
</protein>
<comment type="caution">
    <text evidence="1">The sequence shown here is derived from an EMBL/GenBank/DDBJ whole genome shotgun (WGS) entry which is preliminary data.</text>
</comment>
<keyword evidence="2" id="KW-1185">Reference proteome</keyword>
<name>A0A8J7HRN6_9NOST</name>
<dbReference type="RefSeq" id="WP_198123207.1">
    <property type="nucleotide sequence ID" value="NZ_JAECZC010000003.1"/>
</dbReference>